<dbReference type="InterPro" id="IPR012575">
    <property type="entry name" value="NDUB1"/>
</dbReference>
<dbReference type="EMBL" id="CAJHUB010000677">
    <property type="protein sequence ID" value="CAD7676394.1"/>
    <property type="molecule type" value="Genomic_DNA"/>
</dbReference>
<gene>
    <name evidence="1" type="ORF">NYPRO_LOCUS9189</name>
</gene>
<evidence type="ECO:0000313" key="1">
    <source>
        <dbReference type="EMBL" id="CAD7676394.1"/>
    </source>
</evidence>
<dbReference type="Proteomes" id="UP000645828">
    <property type="component" value="Unassembled WGS sequence"/>
</dbReference>
<dbReference type="AlphaFoldDB" id="A0A811YHJ5"/>
<keyword evidence="2" id="KW-1185">Reference proteome</keyword>
<dbReference type="GO" id="GO:0005739">
    <property type="term" value="C:mitochondrion"/>
    <property type="evidence" value="ECO:0007669"/>
    <property type="project" value="InterPro"/>
</dbReference>
<protein>
    <submittedName>
        <fullName evidence="1">(raccoon dog) hypothetical protein</fullName>
    </submittedName>
</protein>
<name>A0A811YHJ5_NYCPR</name>
<proteinExistence type="predicted"/>
<sequence length="42" mass="4931">MAYDQCIHRLSPVGFVFGCYLARKNDAKLIAFWKRVCYFKGN</sequence>
<evidence type="ECO:0000313" key="2">
    <source>
        <dbReference type="Proteomes" id="UP000645828"/>
    </source>
</evidence>
<organism evidence="1 2">
    <name type="scientific">Nyctereutes procyonoides</name>
    <name type="common">Raccoon dog</name>
    <name type="synonym">Canis procyonoides</name>
    <dbReference type="NCBI Taxonomy" id="34880"/>
    <lineage>
        <taxon>Eukaryota</taxon>
        <taxon>Metazoa</taxon>
        <taxon>Chordata</taxon>
        <taxon>Craniata</taxon>
        <taxon>Vertebrata</taxon>
        <taxon>Euteleostomi</taxon>
        <taxon>Mammalia</taxon>
        <taxon>Eutheria</taxon>
        <taxon>Laurasiatheria</taxon>
        <taxon>Carnivora</taxon>
        <taxon>Caniformia</taxon>
        <taxon>Canidae</taxon>
        <taxon>Nyctereutes</taxon>
    </lineage>
</organism>
<dbReference type="Pfam" id="PF08040">
    <property type="entry name" value="NADH_oxidored"/>
    <property type="match status" value="1"/>
</dbReference>
<accession>A0A811YHJ5</accession>
<comment type="caution">
    <text evidence="1">The sequence shown here is derived from an EMBL/GenBank/DDBJ whole genome shotgun (WGS) entry which is preliminary data.</text>
</comment>
<reference evidence="1" key="1">
    <citation type="submission" date="2020-12" db="EMBL/GenBank/DDBJ databases">
        <authorList>
            <consortium name="Molecular Ecology Group"/>
        </authorList>
    </citation>
    <scope>NUCLEOTIDE SEQUENCE</scope>
    <source>
        <strain evidence="1">TBG_1078</strain>
    </source>
</reference>